<dbReference type="InterPro" id="IPR018060">
    <property type="entry name" value="HTH_AraC"/>
</dbReference>
<keyword evidence="2" id="KW-0238">DNA-binding</keyword>
<name>A0AAU8HCQ1_9ACTN</name>
<dbReference type="GO" id="GO:0043565">
    <property type="term" value="F:sequence-specific DNA binding"/>
    <property type="evidence" value="ECO:0007669"/>
    <property type="project" value="InterPro"/>
</dbReference>
<dbReference type="InterPro" id="IPR018062">
    <property type="entry name" value="HTH_AraC-typ_CS"/>
</dbReference>
<dbReference type="SUPFAM" id="SSF46689">
    <property type="entry name" value="Homeodomain-like"/>
    <property type="match status" value="2"/>
</dbReference>
<dbReference type="EMBL" id="CP157762">
    <property type="protein sequence ID" value="XBP93445.1"/>
    <property type="molecule type" value="Genomic_DNA"/>
</dbReference>
<reference evidence="5" key="1">
    <citation type="submission" date="2024-01" db="EMBL/GenBank/DDBJ databases">
        <title>The genome sequence of Micromonospora mangrovi CCTCC AA 2012012.</title>
        <authorList>
            <person name="Gao J."/>
        </authorList>
    </citation>
    <scope>NUCLEOTIDE SEQUENCE</scope>
    <source>
        <strain evidence="5">CCTCC AA 2012012</strain>
    </source>
</reference>
<dbReference type="InterPro" id="IPR009057">
    <property type="entry name" value="Homeodomain-like_sf"/>
</dbReference>
<reference evidence="6" key="2">
    <citation type="submission" date="2024-06" db="EMBL/GenBank/DDBJ databases">
        <title>Micromonospora mangrovi CCTCC AA 2012012 genome sequences.</title>
        <authorList>
            <person name="Gao J."/>
        </authorList>
    </citation>
    <scope>NUCLEOTIDE SEQUENCE</scope>
    <source>
        <strain evidence="6">CCTCC AA 2012012</strain>
    </source>
</reference>
<dbReference type="SMART" id="SM00342">
    <property type="entry name" value="HTH_ARAC"/>
    <property type="match status" value="1"/>
</dbReference>
<accession>A0AAU8HCQ1</accession>
<dbReference type="EMBL" id="CP159342">
    <property type="protein sequence ID" value="XCH74143.1"/>
    <property type="molecule type" value="Genomic_DNA"/>
</dbReference>
<evidence type="ECO:0000256" key="3">
    <source>
        <dbReference type="ARBA" id="ARBA00023163"/>
    </source>
</evidence>
<protein>
    <submittedName>
        <fullName evidence="6">AraC family transcriptional regulator</fullName>
    </submittedName>
</protein>
<organism evidence="6">
    <name type="scientific">Micromonospora sp. CCTCC AA 2012012</name>
    <dbReference type="NCBI Taxonomy" id="3111921"/>
    <lineage>
        <taxon>Bacteria</taxon>
        <taxon>Bacillati</taxon>
        <taxon>Actinomycetota</taxon>
        <taxon>Actinomycetes</taxon>
        <taxon>Micromonosporales</taxon>
        <taxon>Micromonosporaceae</taxon>
        <taxon>Micromonospora</taxon>
    </lineage>
</organism>
<dbReference type="Gene3D" id="1.10.10.60">
    <property type="entry name" value="Homeodomain-like"/>
    <property type="match status" value="2"/>
</dbReference>
<feature type="domain" description="HTH araC/xylS-type" evidence="4">
    <location>
        <begin position="10"/>
        <end position="108"/>
    </location>
</feature>
<dbReference type="InterPro" id="IPR020449">
    <property type="entry name" value="Tscrpt_reg_AraC-type_HTH"/>
</dbReference>
<evidence type="ECO:0000313" key="6">
    <source>
        <dbReference type="EMBL" id="XCH74143.1"/>
    </source>
</evidence>
<sequence length="264" mass="28557">MDESTSRAVHRAIAAMEENLSEPITVDDMARAALFSKFHFSRVFHRATGVSPGRFLSALRLQRAKDLLVSTTLNVADISLRVGYSSVGTFSYRFSRSVGMSPTAYRRGRGYTDRLSPAKSARRDSGRGARIFGKITGGSVSRSTMVFIGLFQDRIPEGRPVRCAALELPAVYDFTAVPPGTWWVLAQAVTADPRPVWDAAGGRDEVSVATYGPFTVTHDDVLQVEVALEPAQALDPPVLLALTDARKEALARVAAAERSTVTAA</sequence>
<dbReference type="InterPro" id="IPR050204">
    <property type="entry name" value="AraC_XylS_family_regulators"/>
</dbReference>
<dbReference type="PANTHER" id="PTHR46796">
    <property type="entry name" value="HTH-TYPE TRANSCRIPTIONAL ACTIVATOR RHAS-RELATED"/>
    <property type="match status" value="1"/>
</dbReference>
<dbReference type="PROSITE" id="PS01124">
    <property type="entry name" value="HTH_ARAC_FAMILY_2"/>
    <property type="match status" value="1"/>
</dbReference>
<keyword evidence="3" id="KW-0804">Transcription</keyword>
<evidence type="ECO:0000259" key="4">
    <source>
        <dbReference type="PROSITE" id="PS01124"/>
    </source>
</evidence>
<dbReference type="Pfam" id="PF12833">
    <property type="entry name" value="HTH_18"/>
    <property type="match status" value="1"/>
</dbReference>
<evidence type="ECO:0000313" key="5">
    <source>
        <dbReference type="EMBL" id="XBP93445.1"/>
    </source>
</evidence>
<keyword evidence="1" id="KW-0805">Transcription regulation</keyword>
<dbReference type="AlphaFoldDB" id="A0AAU8HCQ1"/>
<dbReference type="PRINTS" id="PR00032">
    <property type="entry name" value="HTHARAC"/>
</dbReference>
<dbReference type="GO" id="GO:0003700">
    <property type="term" value="F:DNA-binding transcription factor activity"/>
    <property type="evidence" value="ECO:0007669"/>
    <property type="project" value="InterPro"/>
</dbReference>
<dbReference type="RefSeq" id="WP_350933103.1">
    <property type="nucleotide sequence ID" value="NZ_CP157762.1"/>
</dbReference>
<dbReference type="PANTHER" id="PTHR46796:SF2">
    <property type="entry name" value="TRANSCRIPTIONAL REGULATORY PROTEIN"/>
    <property type="match status" value="1"/>
</dbReference>
<proteinExistence type="predicted"/>
<gene>
    <name evidence="6" type="ORF">ABUL08_28415</name>
    <name evidence="5" type="ORF">VK199_28330</name>
</gene>
<evidence type="ECO:0000256" key="2">
    <source>
        <dbReference type="ARBA" id="ARBA00023125"/>
    </source>
</evidence>
<evidence type="ECO:0000256" key="1">
    <source>
        <dbReference type="ARBA" id="ARBA00023015"/>
    </source>
</evidence>
<dbReference type="PROSITE" id="PS00041">
    <property type="entry name" value="HTH_ARAC_FAMILY_1"/>
    <property type="match status" value="1"/>
</dbReference>